<sequence>MPSFGPAFDASSHERRLFRTHNFCLNTTDIDQSRKSTTTAAMVRFSPRVERLMRDDLVNEGVDPNATVNINVAAPATSTMPPAQLPPAPALPTASTQQTHASAPATGATRSAAGAGITIAVKVGPEVRMYKAHGEVWMAFINGQACTVMPADLFAKTDTVRGIKQRAQAILSQPNHQLEVPPQVLHAMTEDLRHRKNVSQEYLQRSQHAHPFSPIMVGNRAHKHFQDNMKEALELLERHALAAGTGSSAA</sequence>
<name>A0A8H6RUZ8_9PEZI</name>
<proteinExistence type="predicted"/>
<protein>
    <submittedName>
        <fullName evidence="2">Uncharacterized protein</fullName>
    </submittedName>
</protein>
<dbReference type="AlphaFoldDB" id="A0A8H6RUZ8"/>
<dbReference type="EMBL" id="JABCIY010000004">
    <property type="protein sequence ID" value="KAF7197949.1"/>
    <property type="molecule type" value="Genomic_DNA"/>
</dbReference>
<keyword evidence="3" id="KW-1185">Reference proteome</keyword>
<organism evidence="2 3">
    <name type="scientific">Pseudocercospora fuligena</name>
    <dbReference type="NCBI Taxonomy" id="685502"/>
    <lineage>
        <taxon>Eukaryota</taxon>
        <taxon>Fungi</taxon>
        <taxon>Dikarya</taxon>
        <taxon>Ascomycota</taxon>
        <taxon>Pezizomycotina</taxon>
        <taxon>Dothideomycetes</taxon>
        <taxon>Dothideomycetidae</taxon>
        <taxon>Mycosphaerellales</taxon>
        <taxon>Mycosphaerellaceae</taxon>
        <taxon>Pseudocercospora</taxon>
    </lineage>
</organism>
<comment type="caution">
    <text evidence="2">The sequence shown here is derived from an EMBL/GenBank/DDBJ whole genome shotgun (WGS) entry which is preliminary data.</text>
</comment>
<evidence type="ECO:0000313" key="3">
    <source>
        <dbReference type="Proteomes" id="UP000660729"/>
    </source>
</evidence>
<reference evidence="2" key="1">
    <citation type="submission" date="2020-04" db="EMBL/GenBank/DDBJ databases">
        <title>Draft genome resource of the tomato pathogen Pseudocercospora fuligena.</title>
        <authorList>
            <person name="Zaccaron A."/>
        </authorList>
    </citation>
    <scope>NUCLEOTIDE SEQUENCE</scope>
    <source>
        <strain evidence="2">PF001</strain>
    </source>
</reference>
<accession>A0A8H6RUZ8</accession>
<feature type="region of interest" description="Disordered" evidence="1">
    <location>
        <begin position="77"/>
        <end position="109"/>
    </location>
</feature>
<feature type="compositionally biased region" description="Low complexity" evidence="1">
    <location>
        <begin position="91"/>
        <end position="109"/>
    </location>
</feature>
<evidence type="ECO:0000313" key="2">
    <source>
        <dbReference type="EMBL" id="KAF7197949.1"/>
    </source>
</evidence>
<gene>
    <name evidence="2" type="ORF">HII31_00663</name>
</gene>
<evidence type="ECO:0000256" key="1">
    <source>
        <dbReference type="SAM" id="MobiDB-lite"/>
    </source>
</evidence>
<dbReference type="Proteomes" id="UP000660729">
    <property type="component" value="Unassembled WGS sequence"/>
</dbReference>